<organism evidence="25 26">
    <name type="scientific">Lactuca virosa</name>
    <dbReference type="NCBI Taxonomy" id="75947"/>
    <lineage>
        <taxon>Eukaryota</taxon>
        <taxon>Viridiplantae</taxon>
        <taxon>Streptophyta</taxon>
        <taxon>Embryophyta</taxon>
        <taxon>Tracheophyta</taxon>
        <taxon>Spermatophyta</taxon>
        <taxon>Magnoliopsida</taxon>
        <taxon>eudicotyledons</taxon>
        <taxon>Gunneridae</taxon>
        <taxon>Pentapetalae</taxon>
        <taxon>asterids</taxon>
        <taxon>campanulids</taxon>
        <taxon>Asterales</taxon>
        <taxon>Asteraceae</taxon>
        <taxon>Cichorioideae</taxon>
        <taxon>Cichorieae</taxon>
        <taxon>Lactucinae</taxon>
        <taxon>Lactuca</taxon>
    </lineage>
</organism>
<keyword evidence="8" id="KW-0808">Transferase</keyword>
<evidence type="ECO:0000256" key="14">
    <source>
        <dbReference type="ARBA" id="ARBA00022840"/>
    </source>
</evidence>
<comment type="subcellular location">
    <subcellularLocation>
        <location evidence="1">Cell membrane</location>
    </subcellularLocation>
    <subcellularLocation>
        <location evidence="2">Membrane</location>
        <topology evidence="2">Single-pass type I membrane protein</topology>
    </subcellularLocation>
</comment>
<dbReference type="Pfam" id="PF00069">
    <property type="entry name" value="Pkinase"/>
    <property type="match status" value="1"/>
</dbReference>
<dbReference type="FunFam" id="1.10.510.10:FF:000108">
    <property type="entry name" value="L-type lectin-domain containing receptor kinase S.4"/>
    <property type="match status" value="1"/>
</dbReference>
<evidence type="ECO:0000256" key="11">
    <source>
        <dbReference type="ARBA" id="ARBA00022734"/>
    </source>
</evidence>
<name>A0AAU9MYX0_9ASTR</name>
<evidence type="ECO:0000256" key="3">
    <source>
        <dbReference type="ARBA" id="ARBA00008536"/>
    </source>
</evidence>
<dbReference type="Gene3D" id="2.60.120.200">
    <property type="match status" value="1"/>
</dbReference>
<evidence type="ECO:0000256" key="21">
    <source>
        <dbReference type="PROSITE-ProRule" id="PRU10141"/>
    </source>
</evidence>
<keyword evidence="26" id="KW-1185">Reference proteome</keyword>
<dbReference type="Pfam" id="PF00139">
    <property type="entry name" value="Lectin_legB"/>
    <property type="match status" value="1"/>
</dbReference>
<evidence type="ECO:0000256" key="18">
    <source>
        <dbReference type="ARBA" id="ARBA00023180"/>
    </source>
</evidence>
<evidence type="ECO:0000256" key="22">
    <source>
        <dbReference type="SAM" id="Phobius"/>
    </source>
</evidence>
<dbReference type="GO" id="GO:0030246">
    <property type="term" value="F:carbohydrate binding"/>
    <property type="evidence" value="ECO:0007669"/>
    <property type="project" value="UniProtKB-KW"/>
</dbReference>
<evidence type="ECO:0000256" key="9">
    <source>
        <dbReference type="ARBA" id="ARBA00022692"/>
    </source>
</evidence>
<keyword evidence="9 22" id="KW-0812">Transmembrane</keyword>
<reference evidence="25 26" key="1">
    <citation type="submission" date="2022-01" db="EMBL/GenBank/DDBJ databases">
        <authorList>
            <person name="Xiong W."/>
            <person name="Schranz E."/>
        </authorList>
    </citation>
    <scope>NUCLEOTIDE SEQUENCE [LARGE SCALE GENOMIC DNA]</scope>
</reference>
<comment type="catalytic activity">
    <reaction evidence="19">
        <text>L-threonyl-[protein] + ATP = O-phospho-L-threonyl-[protein] + ADP + H(+)</text>
        <dbReference type="Rhea" id="RHEA:46608"/>
        <dbReference type="Rhea" id="RHEA-COMP:11060"/>
        <dbReference type="Rhea" id="RHEA-COMP:11605"/>
        <dbReference type="ChEBI" id="CHEBI:15378"/>
        <dbReference type="ChEBI" id="CHEBI:30013"/>
        <dbReference type="ChEBI" id="CHEBI:30616"/>
        <dbReference type="ChEBI" id="CHEBI:61977"/>
        <dbReference type="ChEBI" id="CHEBI:456216"/>
        <dbReference type="EC" id="2.7.11.1"/>
    </reaction>
</comment>
<gene>
    <name evidence="25" type="ORF">LVIROSA_LOCUS17390</name>
</gene>
<proteinExistence type="inferred from homology"/>
<dbReference type="CDD" id="cd14066">
    <property type="entry name" value="STKc_IRAK"/>
    <property type="match status" value="1"/>
</dbReference>
<evidence type="ECO:0000256" key="19">
    <source>
        <dbReference type="ARBA" id="ARBA00047899"/>
    </source>
</evidence>
<evidence type="ECO:0000313" key="26">
    <source>
        <dbReference type="Proteomes" id="UP001157418"/>
    </source>
</evidence>
<evidence type="ECO:0000256" key="20">
    <source>
        <dbReference type="ARBA" id="ARBA00048679"/>
    </source>
</evidence>
<dbReference type="GO" id="GO:0002229">
    <property type="term" value="P:defense response to oomycetes"/>
    <property type="evidence" value="ECO:0007669"/>
    <property type="project" value="UniProtKB-ARBA"/>
</dbReference>
<dbReference type="GO" id="GO:0004674">
    <property type="term" value="F:protein serine/threonine kinase activity"/>
    <property type="evidence" value="ECO:0007669"/>
    <property type="project" value="UniProtKB-KW"/>
</dbReference>
<keyword evidence="14 21" id="KW-0067">ATP-binding</keyword>
<dbReference type="FunFam" id="2.60.120.200:FF:000086">
    <property type="entry name" value="L-type lectin-domain containing receptor kinase S.4"/>
    <property type="match status" value="1"/>
</dbReference>
<dbReference type="GO" id="GO:0005524">
    <property type="term" value="F:ATP binding"/>
    <property type="evidence" value="ECO:0007669"/>
    <property type="project" value="UniProtKB-UniRule"/>
</dbReference>
<dbReference type="EMBL" id="CAKMRJ010003334">
    <property type="protein sequence ID" value="CAH1430631.1"/>
    <property type="molecule type" value="Genomic_DNA"/>
</dbReference>
<dbReference type="PROSITE" id="PS00108">
    <property type="entry name" value="PROTEIN_KINASE_ST"/>
    <property type="match status" value="1"/>
</dbReference>
<evidence type="ECO:0000256" key="13">
    <source>
        <dbReference type="ARBA" id="ARBA00022777"/>
    </source>
</evidence>
<evidence type="ECO:0000256" key="8">
    <source>
        <dbReference type="ARBA" id="ARBA00022679"/>
    </source>
</evidence>
<keyword evidence="11" id="KW-0430">Lectin</keyword>
<dbReference type="SMART" id="SM00220">
    <property type="entry name" value="S_TKc"/>
    <property type="match status" value="1"/>
</dbReference>
<accession>A0AAU9MYX0</accession>
<dbReference type="Proteomes" id="UP001157418">
    <property type="component" value="Unassembled WGS sequence"/>
</dbReference>
<evidence type="ECO:0000256" key="1">
    <source>
        <dbReference type="ARBA" id="ARBA00004236"/>
    </source>
</evidence>
<comment type="similarity">
    <text evidence="4">In the C-terminal section; belongs to the protein kinase superfamily. Ser/Thr protein kinase family.</text>
</comment>
<dbReference type="InterPro" id="IPR013320">
    <property type="entry name" value="ConA-like_dom_sf"/>
</dbReference>
<keyword evidence="6" id="KW-1003">Cell membrane</keyword>
<feature type="transmembrane region" description="Helical" evidence="22">
    <location>
        <begin position="288"/>
        <end position="312"/>
    </location>
</feature>
<feature type="signal peptide" evidence="23">
    <location>
        <begin position="1"/>
        <end position="17"/>
    </location>
</feature>
<keyword evidence="15 22" id="KW-1133">Transmembrane helix</keyword>
<protein>
    <recommendedName>
        <fullName evidence="5">non-specific serine/threonine protein kinase</fullName>
        <ecNumber evidence="5">2.7.11.1</ecNumber>
    </recommendedName>
</protein>
<dbReference type="InterPro" id="IPR017441">
    <property type="entry name" value="Protein_kinase_ATP_BS"/>
</dbReference>
<evidence type="ECO:0000256" key="10">
    <source>
        <dbReference type="ARBA" id="ARBA00022729"/>
    </source>
</evidence>
<keyword evidence="17" id="KW-0675">Receptor</keyword>
<dbReference type="Gene3D" id="3.30.200.20">
    <property type="entry name" value="Phosphorylase Kinase, domain 1"/>
    <property type="match status" value="1"/>
</dbReference>
<feature type="domain" description="Protein kinase" evidence="24">
    <location>
        <begin position="345"/>
        <end position="624"/>
    </location>
</feature>
<dbReference type="SUPFAM" id="SSF49899">
    <property type="entry name" value="Concanavalin A-like lectins/glucanases"/>
    <property type="match status" value="1"/>
</dbReference>
<evidence type="ECO:0000256" key="16">
    <source>
        <dbReference type="ARBA" id="ARBA00023136"/>
    </source>
</evidence>
<evidence type="ECO:0000256" key="23">
    <source>
        <dbReference type="SAM" id="SignalP"/>
    </source>
</evidence>
<dbReference type="SUPFAM" id="SSF56112">
    <property type="entry name" value="Protein kinase-like (PK-like)"/>
    <property type="match status" value="1"/>
</dbReference>
<dbReference type="GO" id="GO:0042742">
    <property type="term" value="P:defense response to bacterium"/>
    <property type="evidence" value="ECO:0007669"/>
    <property type="project" value="UniProtKB-ARBA"/>
</dbReference>
<feature type="transmembrane region" description="Helical" evidence="22">
    <location>
        <begin position="238"/>
        <end position="261"/>
    </location>
</feature>
<dbReference type="AlphaFoldDB" id="A0AAU9MYX0"/>
<evidence type="ECO:0000313" key="25">
    <source>
        <dbReference type="EMBL" id="CAH1430631.1"/>
    </source>
</evidence>
<evidence type="ECO:0000256" key="2">
    <source>
        <dbReference type="ARBA" id="ARBA00004479"/>
    </source>
</evidence>
<dbReference type="InterPro" id="IPR000719">
    <property type="entry name" value="Prot_kinase_dom"/>
</dbReference>
<dbReference type="GO" id="GO:0005886">
    <property type="term" value="C:plasma membrane"/>
    <property type="evidence" value="ECO:0007669"/>
    <property type="project" value="UniProtKB-SubCell"/>
</dbReference>
<keyword evidence="16 22" id="KW-0472">Membrane</keyword>
<dbReference type="PROSITE" id="PS50011">
    <property type="entry name" value="PROTEIN_KINASE_DOM"/>
    <property type="match status" value="1"/>
</dbReference>
<keyword evidence="12 21" id="KW-0547">Nucleotide-binding</keyword>
<dbReference type="InterPro" id="IPR008271">
    <property type="entry name" value="Ser/Thr_kinase_AS"/>
</dbReference>
<keyword evidence="18" id="KW-0325">Glycoprotein</keyword>
<evidence type="ECO:0000256" key="6">
    <source>
        <dbReference type="ARBA" id="ARBA00022475"/>
    </source>
</evidence>
<evidence type="ECO:0000256" key="4">
    <source>
        <dbReference type="ARBA" id="ARBA00010217"/>
    </source>
</evidence>
<keyword evidence="13" id="KW-0418">Kinase</keyword>
<feature type="binding site" evidence="21">
    <location>
        <position position="378"/>
    </location>
    <ligand>
        <name>ATP</name>
        <dbReference type="ChEBI" id="CHEBI:30616"/>
    </ligand>
</feature>
<dbReference type="InterPro" id="IPR011009">
    <property type="entry name" value="Kinase-like_dom_sf"/>
</dbReference>
<comment type="similarity">
    <text evidence="3">In the N-terminal section; belongs to the leguminous lectin family.</text>
</comment>
<dbReference type="Gene3D" id="1.10.510.10">
    <property type="entry name" value="Transferase(Phosphotransferase) domain 1"/>
    <property type="match status" value="1"/>
</dbReference>
<dbReference type="PANTHER" id="PTHR27007">
    <property type="match status" value="1"/>
</dbReference>
<dbReference type="InterPro" id="IPR050528">
    <property type="entry name" value="L-type_Lectin-RKs"/>
</dbReference>
<dbReference type="CDD" id="cd06899">
    <property type="entry name" value="lectin_legume_LecRK_Arcelin_ConA"/>
    <property type="match status" value="1"/>
</dbReference>
<keyword evidence="10 23" id="KW-0732">Signal</keyword>
<comment type="catalytic activity">
    <reaction evidence="20">
        <text>L-seryl-[protein] + ATP = O-phospho-L-seryl-[protein] + ADP + H(+)</text>
        <dbReference type="Rhea" id="RHEA:17989"/>
        <dbReference type="Rhea" id="RHEA-COMP:9863"/>
        <dbReference type="Rhea" id="RHEA-COMP:11604"/>
        <dbReference type="ChEBI" id="CHEBI:15378"/>
        <dbReference type="ChEBI" id="CHEBI:29999"/>
        <dbReference type="ChEBI" id="CHEBI:30616"/>
        <dbReference type="ChEBI" id="CHEBI:83421"/>
        <dbReference type="ChEBI" id="CHEBI:456216"/>
        <dbReference type="EC" id="2.7.11.1"/>
    </reaction>
</comment>
<evidence type="ECO:0000256" key="15">
    <source>
        <dbReference type="ARBA" id="ARBA00022989"/>
    </source>
</evidence>
<dbReference type="EC" id="2.7.11.1" evidence="5"/>
<evidence type="ECO:0000256" key="17">
    <source>
        <dbReference type="ARBA" id="ARBA00023170"/>
    </source>
</evidence>
<comment type="caution">
    <text evidence="25">The sequence shown here is derived from an EMBL/GenBank/DDBJ whole genome shotgun (WGS) entry which is preliminary data.</text>
</comment>
<evidence type="ECO:0000256" key="12">
    <source>
        <dbReference type="ARBA" id="ARBA00022741"/>
    </source>
</evidence>
<feature type="chain" id="PRO_5043840874" description="non-specific serine/threonine protein kinase" evidence="23">
    <location>
        <begin position="18"/>
        <end position="674"/>
    </location>
</feature>
<dbReference type="InterPro" id="IPR001220">
    <property type="entry name" value="Legume_lectin_dom"/>
</dbReference>
<evidence type="ECO:0000259" key="24">
    <source>
        <dbReference type="PROSITE" id="PS50011"/>
    </source>
</evidence>
<evidence type="ECO:0000256" key="7">
    <source>
        <dbReference type="ARBA" id="ARBA00022527"/>
    </source>
</evidence>
<sequence length="674" mass="74921">MLLSPLLLLLLLHLSFSIPPSFSQSFFYNGFKNCASTNITMNGVAEITDDGILRLTDVRSRLIGRGFYPNPIRFKSPTTGTSLSFSTSFVFAVVPKYRQLGGHGLAFTISPTKDLVGAQPSQYLGLLNCSLNGNSSNHLFAVEFDTVQDYEFVDIDDNHVGVNINRMRSVNSTRAGFFVDGDSTKQEICLHSGKKIQAWIDYDADIPQLNITLSIYSKKPSTPILSLPVDLSPVFQDFMYVGFSASTGLLASSHYVFGWSFNMTGKAKSLNLHCLPSLPPFKKNKRGFIIGLSVSVILAFSIMAIGGAVYVFKQFNHIDLVEDWELDVGPQKYSYKDLKDSTKGFHEKEMLGYGGSGKVYKGVLPNSTTQIALKRILKESKHGQKEFASEISTIGRLRHRNLVQLLGWSRRKGEFLLVYDFMSNGSLDNYIFNNPKTILNWEQRFKIINDVSNGLLYLHEGWEQTVLHRDIKAGNVLLDSELNGRLGDFGLAKLYDHGSHPTTTKVVGTLGYMAPELTRTGKPTTSSDVFAFGALLLEVVCGRRPIELKASPEELILVDWVMDKWREGRLLEVVDSRLKGEFDKIEVMMVLKLGLMCSSDEPSFRLSMRQVIRYLEGEAPLPEILAPPCEKGGFVVGFDDFAASLQKVDTWSIGYREGDADLEAGSGSPEFVSG</sequence>
<keyword evidence="7" id="KW-0723">Serine/threonine-protein kinase</keyword>
<evidence type="ECO:0000256" key="5">
    <source>
        <dbReference type="ARBA" id="ARBA00012513"/>
    </source>
</evidence>
<dbReference type="PROSITE" id="PS00107">
    <property type="entry name" value="PROTEIN_KINASE_ATP"/>
    <property type="match status" value="1"/>
</dbReference>